<reference evidence="2 3" key="1">
    <citation type="submission" date="2019-07" db="EMBL/GenBank/DDBJ databases">
        <title>Whole genome shotgun sequence of Alkalibacillus haloalkaliphilus NBRC 103110.</title>
        <authorList>
            <person name="Hosoyama A."/>
            <person name="Uohara A."/>
            <person name="Ohji S."/>
            <person name="Ichikawa N."/>
        </authorList>
    </citation>
    <scope>NUCLEOTIDE SEQUENCE [LARGE SCALE GENOMIC DNA]</scope>
    <source>
        <strain evidence="2 3">NBRC 103110</strain>
    </source>
</reference>
<evidence type="ECO:0000313" key="2">
    <source>
        <dbReference type="EMBL" id="GEN45433.1"/>
    </source>
</evidence>
<keyword evidence="1" id="KW-0812">Transmembrane</keyword>
<comment type="caution">
    <text evidence="2">The sequence shown here is derived from an EMBL/GenBank/DDBJ whole genome shotgun (WGS) entry which is preliminary data.</text>
</comment>
<feature type="transmembrane region" description="Helical" evidence="1">
    <location>
        <begin position="73"/>
        <end position="92"/>
    </location>
</feature>
<accession>A0A511W5V8</accession>
<dbReference type="RefSeq" id="WP_146815352.1">
    <property type="nucleotide sequence ID" value="NZ_BJYA01000004.1"/>
</dbReference>
<dbReference type="AlphaFoldDB" id="A0A511W5V8"/>
<feature type="transmembrane region" description="Helical" evidence="1">
    <location>
        <begin position="44"/>
        <end position="61"/>
    </location>
</feature>
<dbReference type="EMBL" id="BJYA01000004">
    <property type="protein sequence ID" value="GEN45433.1"/>
    <property type="molecule type" value="Genomic_DNA"/>
</dbReference>
<gene>
    <name evidence="2" type="ORF">AHA02nite_12090</name>
</gene>
<dbReference type="Proteomes" id="UP000321440">
    <property type="component" value="Unassembled WGS sequence"/>
</dbReference>
<keyword evidence="1" id="KW-1133">Transmembrane helix</keyword>
<keyword evidence="3" id="KW-1185">Reference proteome</keyword>
<feature type="transmembrane region" description="Helical" evidence="1">
    <location>
        <begin position="12"/>
        <end position="38"/>
    </location>
</feature>
<dbReference type="OrthoDB" id="2720292at2"/>
<keyword evidence="1" id="KW-0472">Membrane</keyword>
<sequence length="99" mass="11182">MQKIKGDKMKSFLKVLLTGVHVTIILSLLLFISALLMLVLGYTINYAPTLFGLPLFIIEVYETRFAIEARLMGLALFFAIGVIAHLVVQYFLRYKKASV</sequence>
<organism evidence="2 3">
    <name type="scientific">Alkalibacillus haloalkaliphilus</name>
    <dbReference type="NCBI Taxonomy" id="94136"/>
    <lineage>
        <taxon>Bacteria</taxon>
        <taxon>Bacillati</taxon>
        <taxon>Bacillota</taxon>
        <taxon>Bacilli</taxon>
        <taxon>Bacillales</taxon>
        <taxon>Bacillaceae</taxon>
        <taxon>Alkalibacillus</taxon>
    </lineage>
</organism>
<evidence type="ECO:0000256" key="1">
    <source>
        <dbReference type="SAM" id="Phobius"/>
    </source>
</evidence>
<proteinExistence type="predicted"/>
<protein>
    <submittedName>
        <fullName evidence="2">Uncharacterized protein</fullName>
    </submittedName>
</protein>
<evidence type="ECO:0000313" key="3">
    <source>
        <dbReference type="Proteomes" id="UP000321440"/>
    </source>
</evidence>
<name>A0A511W5V8_9BACI</name>